<sequence>MTSPLFSALGLSSLPPPSFLLSPRHSSLLSSPLPVSFRSPSPSSRLSFPLDLLLPLPLPSSPSTFPLLFLRFLALLPSPSPSPIEGARLACPLRLPGSSCPSLSLPFSPSSFRSPLVSASSCPVLCWSDRSPSLSRPPSRRPLLPLRFPLPLLPSPSPSSFPLSFPVHPLLPSPPLALSLSLSLLPHSLSSSLSPLLASLSSGFPLPLPSFPSHVLTVPVLTSPSSSPSPSLVRSTLLRLISSPSLSLPLLRLSPHPSPSVCSARPQHPISPASPLLPIVTLPRVLSLPLLPSLSLDPCPSLPSRPSLFLHPSSLFRSSVSPSSPISSPSASSLSVASGILLGNDIHDVGTSVALEKGRRPLPLSPLGKFGSLNPSSLHSCFATTNFDTELHRLRYRNIRGSRPHNSTTVIITRGSENGANRRVDNNC</sequence>
<gene>
    <name evidence="1" type="ORF">C7M84_022902</name>
</gene>
<dbReference type="EMBL" id="QCYY01000623">
    <property type="protein sequence ID" value="ROT83917.1"/>
    <property type="molecule type" value="Genomic_DNA"/>
</dbReference>
<proteinExistence type="predicted"/>
<organism evidence="1 2">
    <name type="scientific">Penaeus vannamei</name>
    <name type="common">Whiteleg shrimp</name>
    <name type="synonym">Litopenaeus vannamei</name>
    <dbReference type="NCBI Taxonomy" id="6689"/>
    <lineage>
        <taxon>Eukaryota</taxon>
        <taxon>Metazoa</taxon>
        <taxon>Ecdysozoa</taxon>
        <taxon>Arthropoda</taxon>
        <taxon>Crustacea</taxon>
        <taxon>Multicrustacea</taxon>
        <taxon>Malacostraca</taxon>
        <taxon>Eumalacostraca</taxon>
        <taxon>Eucarida</taxon>
        <taxon>Decapoda</taxon>
        <taxon>Dendrobranchiata</taxon>
        <taxon>Penaeoidea</taxon>
        <taxon>Penaeidae</taxon>
        <taxon>Penaeus</taxon>
    </lineage>
</organism>
<evidence type="ECO:0000313" key="2">
    <source>
        <dbReference type="Proteomes" id="UP000283509"/>
    </source>
</evidence>
<evidence type="ECO:0000313" key="1">
    <source>
        <dbReference type="EMBL" id="ROT83917.1"/>
    </source>
</evidence>
<dbReference type="AlphaFoldDB" id="A0A423U5C4"/>
<accession>A0A423U5C4</accession>
<keyword evidence="2" id="KW-1185">Reference proteome</keyword>
<name>A0A423U5C4_PENVA</name>
<dbReference type="Proteomes" id="UP000283509">
    <property type="component" value="Unassembled WGS sequence"/>
</dbReference>
<protein>
    <submittedName>
        <fullName evidence="1">Uncharacterized protein</fullName>
    </submittedName>
</protein>
<reference evidence="1 2" key="2">
    <citation type="submission" date="2019-01" db="EMBL/GenBank/DDBJ databases">
        <title>The decoding of complex shrimp genome reveals the adaptation for benthos swimmer, frequently molting mechanism and breeding impact on genome.</title>
        <authorList>
            <person name="Sun Y."/>
            <person name="Gao Y."/>
            <person name="Yu Y."/>
        </authorList>
    </citation>
    <scope>NUCLEOTIDE SEQUENCE [LARGE SCALE GENOMIC DNA]</scope>
    <source>
        <tissue evidence="1">Muscle</tissue>
    </source>
</reference>
<comment type="caution">
    <text evidence="1">The sequence shown here is derived from an EMBL/GenBank/DDBJ whole genome shotgun (WGS) entry which is preliminary data.</text>
</comment>
<reference evidence="1 2" key="1">
    <citation type="submission" date="2018-04" db="EMBL/GenBank/DDBJ databases">
        <authorList>
            <person name="Zhang X."/>
            <person name="Yuan J."/>
            <person name="Li F."/>
            <person name="Xiang J."/>
        </authorList>
    </citation>
    <scope>NUCLEOTIDE SEQUENCE [LARGE SCALE GENOMIC DNA]</scope>
    <source>
        <tissue evidence="1">Muscle</tissue>
    </source>
</reference>